<sequence length="142" mass="16147">MANHLLLHEENKVQGDEECGTSHQWRSPKETGKATKRKHSGNNGNYEAKKLCTGSSPAQQKGTKRKRSAPHSDQCEEQKKGRCFPVQCSEDNDMTVLVEPLKLLVFTEKDDVERSKKMHALQEHHPHLTFDQDNTHVYASIV</sequence>
<dbReference type="AlphaFoldDB" id="A0A8B7YRV0"/>
<name>A0A8B7YRV0_ACAPL</name>
<dbReference type="GeneID" id="110981799"/>
<dbReference type="Proteomes" id="UP000694845">
    <property type="component" value="Unplaced"/>
</dbReference>
<evidence type="ECO:0000313" key="3">
    <source>
        <dbReference type="RefSeq" id="XP_022095417.1"/>
    </source>
</evidence>
<protein>
    <submittedName>
        <fullName evidence="3">Uncharacterized protein LOC110981799</fullName>
    </submittedName>
</protein>
<evidence type="ECO:0000256" key="1">
    <source>
        <dbReference type="SAM" id="MobiDB-lite"/>
    </source>
</evidence>
<keyword evidence="2" id="KW-1185">Reference proteome</keyword>
<reference evidence="3" key="1">
    <citation type="submission" date="2025-08" db="UniProtKB">
        <authorList>
            <consortium name="RefSeq"/>
        </authorList>
    </citation>
    <scope>IDENTIFICATION</scope>
</reference>
<evidence type="ECO:0000313" key="2">
    <source>
        <dbReference type="Proteomes" id="UP000694845"/>
    </source>
</evidence>
<feature type="region of interest" description="Disordered" evidence="1">
    <location>
        <begin position="1"/>
        <end position="80"/>
    </location>
</feature>
<dbReference type="RefSeq" id="XP_022095417.1">
    <property type="nucleotide sequence ID" value="XM_022239725.1"/>
</dbReference>
<feature type="compositionally biased region" description="Basic and acidic residues" evidence="1">
    <location>
        <begin position="1"/>
        <end position="15"/>
    </location>
</feature>
<proteinExistence type="predicted"/>
<accession>A0A8B7YRV0</accession>
<organism evidence="2 3">
    <name type="scientific">Acanthaster planci</name>
    <name type="common">Crown-of-thorns starfish</name>
    <dbReference type="NCBI Taxonomy" id="133434"/>
    <lineage>
        <taxon>Eukaryota</taxon>
        <taxon>Metazoa</taxon>
        <taxon>Echinodermata</taxon>
        <taxon>Eleutherozoa</taxon>
        <taxon>Asterozoa</taxon>
        <taxon>Asteroidea</taxon>
        <taxon>Valvatacea</taxon>
        <taxon>Valvatida</taxon>
        <taxon>Acanthasteridae</taxon>
        <taxon>Acanthaster</taxon>
    </lineage>
</organism>
<dbReference type="KEGG" id="aplc:110981799"/>
<gene>
    <name evidence="3" type="primary">LOC110981799</name>
</gene>